<evidence type="ECO:0000256" key="4">
    <source>
        <dbReference type="ARBA" id="ARBA00013040"/>
    </source>
</evidence>
<evidence type="ECO:0000256" key="7">
    <source>
        <dbReference type="ARBA" id="ARBA00022729"/>
    </source>
</evidence>
<dbReference type="InterPro" id="IPR016274">
    <property type="entry name" value="Histidine_acid_Pase_euk"/>
</dbReference>
<comment type="catalytic activity">
    <reaction evidence="15">
        <text>(2R)-2,3-bisphosphoglycerate + H2O = (2R)-2-phosphoglycerate + phosphate</text>
        <dbReference type="Rhea" id="RHEA:27381"/>
        <dbReference type="ChEBI" id="CHEBI:15377"/>
        <dbReference type="ChEBI" id="CHEBI:43474"/>
        <dbReference type="ChEBI" id="CHEBI:58248"/>
        <dbReference type="ChEBI" id="CHEBI:58289"/>
        <dbReference type="EC" id="3.1.3.80"/>
    </reaction>
    <physiologicalReaction direction="left-to-right" evidence="15">
        <dbReference type="Rhea" id="RHEA:27382"/>
    </physiologicalReaction>
</comment>
<keyword evidence="7" id="KW-0732">Signal</keyword>
<keyword evidence="6" id="KW-1003">Cell membrane</keyword>
<dbReference type="InterPro" id="IPR000560">
    <property type="entry name" value="His_Pase_clade-2"/>
</dbReference>
<proteinExistence type="inferred from homology"/>
<dbReference type="InterPro" id="IPR033379">
    <property type="entry name" value="Acid_Pase_AS"/>
</dbReference>
<keyword evidence="16" id="KW-1185">Reference proteome</keyword>
<evidence type="ECO:0000256" key="15">
    <source>
        <dbReference type="ARBA" id="ARBA00043832"/>
    </source>
</evidence>
<comment type="subcellular location">
    <subcellularLocation>
        <location evidence="1">Cell membrane</location>
    </subcellularLocation>
</comment>
<protein>
    <recommendedName>
        <fullName evidence="5">Multiple inositol polyphosphate phosphatase 1</fullName>
        <ecNumber evidence="4">3.1.3.62</ecNumber>
        <ecNumber evidence="3">3.1.3.80</ecNumber>
    </recommendedName>
    <alternativeName>
        <fullName evidence="11">2,3-bisphosphoglycerate 3-phosphatase</fullName>
    </alternativeName>
</protein>
<name>A0ABM3N3N0_GALME</name>
<dbReference type="EC" id="3.1.3.62" evidence="4"/>
<evidence type="ECO:0000256" key="14">
    <source>
        <dbReference type="ARBA" id="ARBA00043691"/>
    </source>
</evidence>
<comment type="catalytic activity">
    <reaction evidence="13">
        <text>1D-myo-inositol 1,2,4,5,6-pentakisphosphate + H2O = 1D-myo-inositol 1,2,5,6-tetrakisphosphate + phosphate</text>
        <dbReference type="Rhea" id="RHEA:77115"/>
        <dbReference type="ChEBI" id="CHEBI:15377"/>
        <dbReference type="ChEBI" id="CHEBI:43474"/>
        <dbReference type="ChEBI" id="CHEBI:57798"/>
        <dbReference type="ChEBI" id="CHEBI:195535"/>
        <dbReference type="EC" id="3.1.3.62"/>
    </reaction>
    <physiologicalReaction direction="left-to-right" evidence="13">
        <dbReference type="Rhea" id="RHEA:77116"/>
    </physiologicalReaction>
</comment>
<keyword evidence="10" id="KW-0325">Glycoprotein</keyword>
<comment type="similarity">
    <text evidence="2">Belongs to the histidine acid phosphatase family. MINPP1 subfamily.</text>
</comment>
<evidence type="ECO:0000256" key="2">
    <source>
        <dbReference type="ARBA" id="ARBA00008422"/>
    </source>
</evidence>
<evidence type="ECO:0000256" key="12">
    <source>
        <dbReference type="ARBA" id="ARBA00043668"/>
    </source>
</evidence>
<evidence type="ECO:0000256" key="13">
    <source>
        <dbReference type="ARBA" id="ARBA00043671"/>
    </source>
</evidence>
<comment type="catalytic activity">
    <reaction evidence="12">
        <text>1D-myo-inositol 1,2,5,6-tetrakisphosphate + H2O = 1D-myo-inositol 1,2,6-trisphosphate + phosphate</text>
        <dbReference type="Rhea" id="RHEA:77119"/>
        <dbReference type="ChEBI" id="CHEBI:15377"/>
        <dbReference type="ChEBI" id="CHEBI:43474"/>
        <dbReference type="ChEBI" id="CHEBI:195535"/>
        <dbReference type="ChEBI" id="CHEBI:195537"/>
        <dbReference type="EC" id="3.1.3.62"/>
    </reaction>
    <physiologicalReaction direction="left-to-right" evidence="12">
        <dbReference type="Rhea" id="RHEA:77120"/>
    </physiologicalReaction>
</comment>
<evidence type="ECO:0000256" key="10">
    <source>
        <dbReference type="ARBA" id="ARBA00023180"/>
    </source>
</evidence>
<dbReference type="Proteomes" id="UP001652740">
    <property type="component" value="Unplaced"/>
</dbReference>
<dbReference type="CDD" id="cd07061">
    <property type="entry name" value="HP_HAP_like"/>
    <property type="match status" value="1"/>
</dbReference>
<gene>
    <name evidence="17" type="primary">LOC113516510</name>
</gene>
<evidence type="ECO:0000256" key="9">
    <source>
        <dbReference type="ARBA" id="ARBA00023136"/>
    </source>
</evidence>
<accession>A0ABM3N3N0</accession>
<evidence type="ECO:0000256" key="1">
    <source>
        <dbReference type="ARBA" id="ARBA00004236"/>
    </source>
</evidence>
<evidence type="ECO:0000256" key="11">
    <source>
        <dbReference type="ARBA" id="ARBA00031642"/>
    </source>
</evidence>
<comment type="catalytic activity">
    <reaction evidence="14">
        <text>1D-myo-inositol hexakisphosphate + H2O = 1D-myo-inositol 1,2,4,5,6-pentakisphosphate + phosphate</text>
        <dbReference type="Rhea" id="RHEA:16989"/>
        <dbReference type="ChEBI" id="CHEBI:15377"/>
        <dbReference type="ChEBI" id="CHEBI:43474"/>
        <dbReference type="ChEBI" id="CHEBI:57798"/>
        <dbReference type="ChEBI" id="CHEBI:58130"/>
        <dbReference type="EC" id="3.1.3.62"/>
    </reaction>
    <physiologicalReaction direction="left-to-right" evidence="14">
        <dbReference type="Rhea" id="RHEA:16990"/>
    </physiologicalReaction>
</comment>
<evidence type="ECO:0000256" key="3">
    <source>
        <dbReference type="ARBA" id="ARBA00012976"/>
    </source>
</evidence>
<evidence type="ECO:0000313" key="17">
    <source>
        <dbReference type="RefSeq" id="XP_052758193.1"/>
    </source>
</evidence>
<evidence type="ECO:0000256" key="6">
    <source>
        <dbReference type="ARBA" id="ARBA00022475"/>
    </source>
</evidence>
<evidence type="ECO:0000256" key="5">
    <source>
        <dbReference type="ARBA" id="ARBA00018097"/>
    </source>
</evidence>
<reference evidence="17" key="1">
    <citation type="submission" date="2025-08" db="UniProtKB">
        <authorList>
            <consortium name="RefSeq"/>
        </authorList>
    </citation>
    <scope>IDENTIFICATION</scope>
    <source>
        <tissue evidence="17">Whole larvae</tissue>
    </source>
</reference>
<dbReference type="GeneID" id="113516510"/>
<evidence type="ECO:0000313" key="16">
    <source>
        <dbReference type="Proteomes" id="UP001652740"/>
    </source>
</evidence>
<dbReference type="EC" id="3.1.3.80" evidence="3"/>
<keyword evidence="8" id="KW-0378">Hydrolase</keyword>
<dbReference type="Gene3D" id="3.40.50.1240">
    <property type="entry name" value="Phosphoglycerate mutase-like"/>
    <property type="match status" value="1"/>
</dbReference>
<sequence length="475" mass="55646">MLLSKELEITRSRANPCKQLVLINQYKANIAECYVTIQFNGNSVPNMLARLIITNLFLHIAFCKECYWNSCPYVLFGGKTLYDDVRGDIRDITDLKGCVPTSVWILARHGTRNPSSYDVRHMMETAKLKEEILNCYYKGRGQMCAEDISNLYNWKWNETMSSEPDCLVNKGYNELRQLGNRIKEKFTNLLENVKHYQIRPTNQQRTIESAKAFTQGLKNFTFNITDPVEKDVILTPYKYCSKYLKEVWDGTRTQMEMNRYYETEEFKQLQTNMKTRTNLTELSINNIISLYDLCRFYRGYSESNMSPWCALFTNDELPLLEYSKDLQHYYRNGYGNAINPKLGELVLKDLYQSFNNTIQTNDRSFTAYFSHDSLIEMVYSALGLFQDHPRLTGSVRVKDRKWRTSLHTPFAANIIVVLNRCSTETEALVNQKYRVQFFINEIEFQLCDNKTCDWKSFENKLKPFLNSSLDFCGTT</sequence>
<dbReference type="PANTHER" id="PTHR20963:SF8">
    <property type="entry name" value="MULTIPLE INOSITOL POLYPHOSPHATE PHOSPHATASE 1"/>
    <property type="match status" value="1"/>
</dbReference>
<dbReference type="PROSITE" id="PS00778">
    <property type="entry name" value="HIS_ACID_PHOSPHAT_2"/>
    <property type="match status" value="1"/>
</dbReference>
<dbReference type="Pfam" id="PF00328">
    <property type="entry name" value="His_Phos_2"/>
    <property type="match status" value="1"/>
</dbReference>
<dbReference type="SUPFAM" id="SSF53254">
    <property type="entry name" value="Phosphoglycerate mutase-like"/>
    <property type="match status" value="1"/>
</dbReference>
<dbReference type="PIRSF" id="PIRSF000894">
    <property type="entry name" value="Acid_phosphatase"/>
    <property type="match status" value="1"/>
</dbReference>
<dbReference type="RefSeq" id="XP_052758193.1">
    <property type="nucleotide sequence ID" value="XM_052902233.1"/>
</dbReference>
<evidence type="ECO:0000256" key="8">
    <source>
        <dbReference type="ARBA" id="ARBA00022801"/>
    </source>
</evidence>
<keyword evidence="9" id="KW-0472">Membrane</keyword>
<dbReference type="InterPro" id="IPR029033">
    <property type="entry name" value="His_PPase_superfam"/>
</dbReference>
<dbReference type="PANTHER" id="PTHR20963">
    <property type="entry name" value="MULTIPLE INOSITOL POLYPHOSPHATE PHOSPHATASE-RELATED"/>
    <property type="match status" value="1"/>
</dbReference>
<organism evidence="16 17">
    <name type="scientific">Galleria mellonella</name>
    <name type="common">Greater wax moth</name>
    <dbReference type="NCBI Taxonomy" id="7137"/>
    <lineage>
        <taxon>Eukaryota</taxon>
        <taxon>Metazoa</taxon>
        <taxon>Ecdysozoa</taxon>
        <taxon>Arthropoda</taxon>
        <taxon>Hexapoda</taxon>
        <taxon>Insecta</taxon>
        <taxon>Pterygota</taxon>
        <taxon>Neoptera</taxon>
        <taxon>Endopterygota</taxon>
        <taxon>Lepidoptera</taxon>
        <taxon>Glossata</taxon>
        <taxon>Ditrysia</taxon>
        <taxon>Pyraloidea</taxon>
        <taxon>Pyralidae</taxon>
        <taxon>Galleriinae</taxon>
        <taxon>Galleria</taxon>
    </lineage>
</organism>